<keyword evidence="2" id="KW-1185">Reference proteome</keyword>
<protein>
    <submittedName>
        <fullName evidence="1">Uncharacterized protein</fullName>
    </submittedName>
</protein>
<name>A0AAV4QD54_CAEEX</name>
<dbReference type="EMBL" id="BPLR01005937">
    <property type="protein sequence ID" value="GIY06222.1"/>
    <property type="molecule type" value="Genomic_DNA"/>
</dbReference>
<proteinExistence type="predicted"/>
<evidence type="ECO:0000313" key="1">
    <source>
        <dbReference type="EMBL" id="GIY06222.1"/>
    </source>
</evidence>
<sequence>MAMAHPSHEMKRDAMHPVPNGVLRPCPVTTASVLEKERLSVINNFLGASGINYSFWPRILVNVPLGRQQEITFRSSVQVRHLNRITFRFTFVLGFARMRARNHFTLTCSRLAPEMWIKHSNLDCKRFIVQYLHKKMT</sequence>
<comment type="caution">
    <text evidence="1">The sequence shown here is derived from an EMBL/GenBank/DDBJ whole genome shotgun (WGS) entry which is preliminary data.</text>
</comment>
<gene>
    <name evidence="1" type="ORF">CEXT_41151</name>
</gene>
<organism evidence="1 2">
    <name type="scientific">Caerostris extrusa</name>
    <name type="common">Bark spider</name>
    <name type="synonym">Caerostris bankana</name>
    <dbReference type="NCBI Taxonomy" id="172846"/>
    <lineage>
        <taxon>Eukaryota</taxon>
        <taxon>Metazoa</taxon>
        <taxon>Ecdysozoa</taxon>
        <taxon>Arthropoda</taxon>
        <taxon>Chelicerata</taxon>
        <taxon>Arachnida</taxon>
        <taxon>Araneae</taxon>
        <taxon>Araneomorphae</taxon>
        <taxon>Entelegynae</taxon>
        <taxon>Araneoidea</taxon>
        <taxon>Araneidae</taxon>
        <taxon>Caerostris</taxon>
    </lineage>
</organism>
<dbReference type="Proteomes" id="UP001054945">
    <property type="component" value="Unassembled WGS sequence"/>
</dbReference>
<accession>A0AAV4QD54</accession>
<dbReference type="AlphaFoldDB" id="A0AAV4QD54"/>
<evidence type="ECO:0000313" key="2">
    <source>
        <dbReference type="Proteomes" id="UP001054945"/>
    </source>
</evidence>
<reference evidence="1 2" key="1">
    <citation type="submission" date="2021-06" db="EMBL/GenBank/DDBJ databases">
        <title>Caerostris extrusa draft genome.</title>
        <authorList>
            <person name="Kono N."/>
            <person name="Arakawa K."/>
        </authorList>
    </citation>
    <scope>NUCLEOTIDE SEQUENCE [LARGE SCALE GENOMIC DNA]</scope>
</reference>